<dbReference type="Pfam" id="PF00196">
    <property type="entry name" value="GerE"/>
    <property type="match status" value="1"/>
</dbReference>
<protein>
    <recommendedName>
        <fullName evidence="4">HTH luxR-type domain-containing protein</fullName>
    </recommendedName>
</protein>
<dbReference type="SUPFAM" id="SSF46894">
    <property type="entry name" value="C-terminal effector domain of the bipartite response regulators"/>
    <property type="match status" value="1"/>
</dbReference>
<organism evidence="5 6">
    <name type="scientific">Dactylosporangium darangshiense</name>
    <dbReference type="NCBI Taxonomy" id="579108"/>
    <lineage>
        <taxon>Bacteria</taxon>
        <taxon>Bacillati</taxon>
        <taxon>Actinomycetota</taxon>
        <taxon>Actinomycetes</taxon>
        <taxon>Micromonosporales</taxon>
        <taxon>Micromonosporaceae</taxon>
        <taxon>Dactylosporangium</taxon>
    </lineage>
</organism>
<evidence type="ECO:0000256" key="1">
    <source>
        <dbReference type="ARBA" id="ARBA00023015"/>
    </source>
</evidence>
<dbReference type="PANTHER" id="PTHR43214:SF24">
    <property type="entry name" value="TRANSCRIPTIONAL REGULATORY PROTEIN NARL-RELATED"/>
    <property type="match status" value="1"/>
</dbReference>
<accession>A0ABP8DTJ9</accession>
<sequence>MADVPPASRARPPVTTALVLGGAGHKLAELIRPAVDNVEVRRLADVLDGDGAGANLIVLPTLAAVRELAALAALPAPRPPVLVVTPAIGPGDVLTVLRSGVRSILIEGQYTLADLLDAVRATAAGHSRLSSGPLAAVIDHVQTGPAGSWPPPTRQLLTRRELDIMELLAAGEANAAIARRLALAEKTVRNRVSQIYLKLKVNNRDEAMLWWAGRAGAG</sequence>
<keyword evidence="6" id="KW-1185">Reference proteome</keyword>
<dbReference type="SMART" id="SM00421">
    <property type="entry name" value="HTH_LUXR"/>
    <property type="match status" value="1"/>
</dbReference>
<dbReference type="EMBL" id="BAABAT010000066">
    <property type="protein sequence ID" value="GAA4263311.1"/>
    <property type="molecule type" value="Genomic_DNA"/>
</dbReference>
<keyword evidence="2" id="KW-0238">DNA-binding</keyword>
<comment type="caution">
    <text evidence="5">The sequence shown here is derived from an EMBL/GenBank/DDBJ whole genome shotgun (WGS) entry which is preliminary data.</text>
</comment>
<reference evidence="6" key="1">
    <citation type="journal article" date="2019" name="Int. J. Syst. Evol. Microbiol.">
        <title>The Global Catalogue of Microorganisms (GCM) 10K type strain sequencing project: providing services to taxonomists for standard genome sequencing and annotation.</title>
        <authorList>
            <consortium name="The Broad Institute Genomics Platform"/>
            <consortium name="The Broad Institute Genome Sequencing Center for Infectious Disease"/>
            <person name="Wu L."/>
            <person name="Ma J."/>
        </authorList>
    </citation>
    <scope>NUCLEOTIDE SEQUENCE [LARGE SCALE GENOMIC DNA]</scope>
    <source>
        <strain evidence="6">JCM 17441</strain>
    </source>
</reference>
<keyword evidence="3" id="KW-0804">Transcription</keyword>
<dbReference type="PANTHER" id="PTHR43214">
    <property type="entry name" value="TWO-COMPONENT RESPONSE REGULATOR"/>
    <property type="match status" value="1"/>
</dbReference>
<dbReference type="RefSeq" id="WP_345142431.1">
    <property type="nucleotide sequence ID" value="NZ_BAABAT010000066.1"/>
</dbReference>
<evidence type="ECO:0000256" key="3">
    <source>
        <dbReference type="ARBA" id="ARBA00023163"/>
    </source>
</evidence>
<feature type="domain" description="HTH luxR-type" evidence="4">
    <location>
        <begin position="150"/>
        <end position="215"/>
    </location>
</feature>
<evidence type="ECO:0000259" key="4">
    <source>
        <dbReference type="PROSITE" id="PS50043"/>
    </source>
</evidence>
<dbReference type="InterPro" id="IPR039420">
    <property type="entry name" value="WalR-like"/>
</dbReference>
<dbReference type="InterPro" id="IPR000792">
    <property type="entry name" value="Tscrpt_reg_LuxR_C"/>
</dbReference>
<evidence type="ECO:0000256" key="2">
    <source>
        <dbReference type="ARBA" id="ARBA00023125"/>
    </source>
</evidence>
<dbReference type="InterPro" id="IPR016032">
    <property type="entry name" value="Sig_transdc_resp-reg_C-effctor"/>
</dbReference>
<evidence type="ECO:0000313" key="6">
    <source>
        <dbReference type="Proteomes" id="UP001500620"/>
    </source>
</evidence>
<gene>
    <name evidence="5" type="ORF">GCM10022255_106720</name>
</gene>
<dbReference type="Proteomes" id="UP001500620">
    <property type="component" value="Unassembled WGS sequence"/>
</dbReference>
<evidence type="ECO:0000313" key="5">
    <source>
        <dbReference type="EMBL" id="GAA4263311.1"/>
    </source>
</evidence>
<keyword evidence="1" id="KW-0805">Transcription regulation</keyword>
<name>A0ABP8DTJ9_9ACTN</name>
<proteinExistence type="predicted"/>
<dbReference type="Gene3D" id="3.40.50.2300">
    <property type="match status" value="1"/>
</dbReference>
<dbReference type="PRINTS" id="PR00038">
    <property type="entry name" value="HTHLUXR"/>
</dbReference>
<dbReference type="PROSITE" id="PS50043">
    <property type="entry name" value="HTH_LUXR_2"/>
    <property type="match status" value="1"/>
</dbReference>